<dbReference type="EMBL" id="LAZR01038766">
    <property type="protein sequence ID" value="KKL18710.1"/>
    <property type="molecule type" value="Genomic_DNA"/>
</dbReference>
<evidence type="ECO:0000256" key="2">
    <source>
        <dbReference type="ARBA" id="ARBA00022448"/>
    </source>
</evidence>
<dbReference type="InterPro" id="IPR051233">
    <property type="entry name" value="Desulfoferrodoxin_SOR"/>
</dbReference>
<dbReference type="PANTHER" id="PTHR36541">
    <property type="entry name" value="SUPEROXIDE REDUCTASE-RELATED"/>
    <property type="match status" value="1"/>
</dbReference>
<evidence type="ECO:0000256" key="5">
    <source>
        <dbReference type="ARBA" id="ARBA00023004"/>
    </source>
</evidence>
<dbReference type="GO" id="GO:0016491">
    <property type="term" value="F:oxidoreductase activity"/>
    <property type="evidence" value="ECO:0007669"/>
    <property type="project" value="InterPro"/>
</dbReference>
<comment type="similarity">
    <text evidence="1">Belongs to the desulfoferrodoxin family.</text>
</comment>
<reference evidence="7" key="1">
    <citation type="journal article" date="2015" name="Nature">
        <title>Complex archaea that bridge the gap between prokaryotes and eukaryotes.</title>
        <authorList>
            <person name="Spang A."/>
            <person name="Saw J.H."/>
            <person name="Jorgensen S.L."/>
            <person name="Zaremba-Niedzwiedzka K."/>
            <person name="Martijn J."/>
            <person name="Lind A.E."/>
            <person name="van Eijk R."/>
            <person name="Schleper C."/>
            <person name="Guy L."/>
            <person name="Ettema T.J."/>
        </authorList>
    </citation>
    <scope>NUCLEOTIDE SEQUENCE</scope>
</reference>
<dbReference type="PANTHER" id="PTHR36541:SF1">
    <property type="entry name" value="SUPEROXIDE REDUCTASE-RELATED"/>
    <property type="match status" value="1"/>
</dbReference>
<keyword evidence="5" id="KW-0408">Iron</keyword>
<dbReference type="Gene3D" id="2.60.40.730">
    <property type="entry name" value="SOR catalytic domain"/>
    <property type="match status" value="1"/>
</dbReference>
<feature type="domain" description="Desulfoferrodoxin ferrous iron-binding" evidence="6">
    <location>
        <begin position="27"/>
        <end position="121"/>
    </location>
</feature>
<dbReference type="AlphaFoldDB" id="A0A0F9BAP0"/>
<dbReference type="GO" id="GO:0005506">
    <property type="term" value="F:iron ion binding"/>
    <property type="evidence" value="ECO:0007669"/>
    <property type="project" value="InterPro"/>
</dbReference>
<protein>
    <recommendedName>
        <fullName evidence="6">Desulfoferrodoxin ferrous iron-binding domain-containing protein</fullName>
    </recommendedName>
</protein>
<evidence type="ECO:0000259" key="6">
    <source>
        <dbReference type="Pfam" id="PF01880"/>
    </source>
</evidence>
<accession>A0A0F9BAP0</accession>
<dbReference type="Pfam" id="PF01880">
    <property type="entry name" value="Desulfoferrodox"/>
    <property type="match status" value="1"/>
</dbReference>
<comment type="caution">
    <text evidence="7">The sequence shown here is derived from an EMBL/GenBank/DDBJ whole genome shotgun (WGS) entry which is preliminary data.</text>
</comment>
<keyword evidence="2" id="KW-0813">Transport</keyword>
<evidence type="ECO:0000256" key="3">
    <source>
        <dbReference type="ARBA" id="ARBA00022723"/>
    </source>
</evidence>
<name>A0A0F9BAP0_9ZZZZ</name>
<organism evidence="7">
    <name type="scientific">marine sediment metagenome</name>
    <dbReference type="NCBI Taxonomy" id="412755"/>
    <lineage>
        <taxon>unclassified sequences</taxon>
        <taxon>metagenomes</taxon>
        <taxon>ecological metagenomes</taxon>
    </lineage>
</organism>
<keyword evidence="3" id="KW-0479">Metal-binding</keyword>
<gene>
    <name evidence="7" type="ORF">LCGC14_2472800</name>
</gene>
<keyword evidence="4" id="KW-0249">Electron transport</keyword>
<dbReference type="NCBIfam" id="TIGR00332">
    <property type="entry name" value="neela_ferrous"/>
    <property type="match status" value="1"/>
</dbReference>
<dbReference type="SUPFAM" id="SSF49367">
    <property type="entry name" value="Superoxide reductase-like"/>
    <property type="match status" value="1"/>
</dbReference>
<evidence type="ECO:0000313" key="7">
    <source>
        <dbReference type="EMBL" id="KKL18710.1"/>
    </source>
</evidence>
<evidence type="ECO:0000256" key="4">
    <source>
        <dbReference type="ARBA" id="ARBA00022982"/>
    </source>
</evidence>
<dbReference type="InterPro" id="IPR036073">
    <property type="entry name" value="Desulfoferrodoxin_Fe-bd_dom_sf"/>
</dbReference>
<sequence>MPDTKIPTKCPDNVLCGVNMVCDCENMTDLEKKHLPVITAPDTVGKGEFFEVTIEVGKLLAHPNEPGHHIDFIELYADHTYLARVHFTGRTTKPTVKLWISLDHIHGKLRAFAYCNLHGNWGGCKKIQVTEH</sequence>
<evidence type="ECO:0000256" key="1">
    <source>
        <dbReference type="ARBA" id="ARBA00005941"/>
    </source>
</evidence>
<proteinExistence type="inferred from homology"/>
<dbReference type="InterPro" id="IPR002742">
    <property type="entry name" value="Desulfoferrodoxin_Fe-bd_dom"/>
</dbReference>